<dbReference type="EMBL" id="LN847013">
    <property type="protein sequence ID" value="CRI42164.1"/>
    <property type="molecule type" value="Genomic_DNA"/>
</dbReference>
<dbReference type="EMBL" id="LN847008">
    <property type="protein sequence ID" value="CRI41039.1"/>
    <property type="molecule type" value="Genomic_DNA"/>
</dbReference>
<evidence type="ECO:0000313" key="1">
    <source>
        <dbReference type="EMBL" id="AAD18189.1"/>
    </source>
</evidence>
<dbReference type="EMBL" id="LN846997">
    <property type="protein sequence ID" value="CRI37643.1"/>
    <property type="molecule type" value="Genomic_DNA"/>
</dbReference>
<reference evidence="1 14" key="1">
    <citation type="journal article" date="1999" name="Nat. Genet.">
        <title>Comparative genomes of Chlamydia pneumoniae and C. trachomatis.</title>
        <authorList>
            <person name="Kalman S."/>
            <person name="Mitchell W."/>
            <person name="Marathe R."/>
            <person name="Lammel C."/>
            <person name="Fan J."/>
            <person name="Hyman R.W."/>
            <person name="Olinger L."/>
            <person name="Grimwood J."/>
            <person name="Davis R.W."/>
            <person name="Stephens R.S."/>
        </authorList>
    </citation>
    <scope>NUCLEOTIDE SEQUENCE [LARGE SCALE GENOMIC DNA]</scope>
    <source>
        <strain evidence="1 14">CWL029</strain>
    </source>
</reference>
<dbReference type="GeneID" id="45050083"/>
<dbReference type="RefSeq" id="WP_010882686.1">
    <property type="nucleotide sequence ID" value="NZ_CP160064.1"/>
</dbReference>
<sequence length="265" mass="31703">MKKPDNDSTFDVRSFFPFDVLCIEQLRKEMSWEVVSAKIPRLPRGWYELMGLSKEDRIDFCLDFWCSVLGIEHKESPSICRFFSLLETIEVYIYRLEKEPYQLKMFYVFRDGRCGFQGEPPLLDFLGHHRLPPLGDRHYEKFFSIHNGFGKWEDEGIFPMRSLAKVQQKLRQQLVVMNKMQAEDNCYSLGIFPFYGYEEPFAYQSFFFDPEIRRDLPSPNVLLNEESLEHRSLETIELLHLSKSYYPSFLSWLENYLHSEEVYNE</sequence>
<evidence type="ECO:0000313" key="6">
    <source>
        <dbReference type="EMBL" id="CRI43261.1"/>
    </source>
</evidence>
<dbReference type="HOGENOM" id="CLU_094131_0_0_0"/>
<dbReference type="Proteomes" id="UP000000801">
    <property type="component" value="Chromosome"/>
</dbReference>
<dbReference type="EMBL" id="LN847242">
    <property type="protein sequence ID" value="CRI48928.1"/>
    <property type="molecule type" value="Genomic_DNA"/>
</dbReference>
<dbReference type="EMBL" id="LN849011">
    <property type="protein sequence ID" value="CRI72674.1"/>
    <property type="molecule type" value="Genomic_DNA"/>
</dbReference>
<evidence type="ECO:0000313" key="10">
    <source>
        <dbReference type="EMBL" id="CRI50020.1"/>
    </source>
</evidence>
<gene>
    <name evidence="1" type="ordered locus">CPn_0036</name>
    <name evidence="2" type="ORF">BN1224_CV15_A_00390</name>
    <name evidence="5" type="ORF">BN1224_DC9_AE_00280</name>
    <name evidence="4" type="ORF">BN1224_GiD_A_00400</name>
    <name evidence="6" type="ORF">BN1224_H12_AD_00220</name>
    <name evidence="7" type="ORF">BN1224_MUL2216_B_00280</name>
    <name evidence="8" type="ORF">BN1224_Panola_A_00380</name>
    <name evidence="10" type="ORF">BN1224_PB1_B_00290</name>
    <name evidence="9" type="ORF">BN1224_U1271_A_00380</name>
    <name evidence="11" type="ORF">BN1224_UZG1_A_00410</name>
    <name evidence="12" type="ORF">BN1224_Wien2_B_00250</name>
    <name evidence="13" type="ORF">BN1224_YK41_AB_00380</name>
    <name evidence="3" type="ORF">CWL029c_A_00410</name>
</gene>
<dbReference type="EMBL" id="AE001363">
    <property type="protein sequence ID" value="AAD18189.1"/>
    <property type="molecule type" value="Genomic_DNA"/>
</dbReference>
<dbReference type="KEGG" id="cpn:CPn_0036"/>
<dbReference type="EMBL" id="LN847001">
    <property type="protein sequence ID" value="CRI39910.1"/>
    <property type="molecule type" value="Genomic_DNA"/>
</dbReference>
<evidence type="ECO:0000313" key="13">
    <source>
        <dbReference type="EMBL" id="CRI72674.1"/>
    </source>
</evidence>
<evidence type="ECO:0000313" key="4">
    <source>
        <dbReference type="EMBL" id="CRI41039.1"/>
    </source>
</evidence>
<evidence type="ECO:0000313" key="12">
    <source>
        <dbReference type="EMBL" id="CRI52314.1"/>
    </source>
</evidence>
<dbReference type="EMBL" id="LN847223">
    <property type="protein sequence ID" value="CRI45502.1"/>
    <property type="molecule type" value="Genomic_DNA"/>
</dbReference>
<proteinExistence type="predicted"/>
<evidence type="ECO:0000313" key="2">
    <source>
        <dbReference type="EMBL" id="CRI37643.1"/>
    </source>
</evidence>
<dbReference type="PATRIC" id="fig|115713.3.peg.43"/>
<evidence type="ECO:0000313" key="9">
    <source>
        <dbReference type="EMBL" id="CRI48928.1"/>
    </source>
</evidence>
<evidence type="ECO:0000313" key="7">
    <source>
        <dbReference type="EMBL" id="CRI45502.1"/>
    </source>
</evidence>
<dbReference type="EMBL" id="LN847249">
    <property type="protein sequence ID" value="CRI52314.1"/>
    <property type="molecule type" value="Genomic_DNA"/>
</dbReference>
<dbReference type="EMBL" id="LN847245">
    <property type="protein sequence ID" value="CRI51186.1"/>
    <property type="molecule type" value="Genomic_DNA"/>
</dbReference>
<protein>
    <submittedName>
        <fullName evidence="3">Uncharacterized protein</fullName>
    </submittedName>
</protein>
<dbReference type="EMBL" id="LN847229">
    <property type="protein sequence ID" value="CRI46632.1"/>
    <property type="molecule type" value="Genomic_DNA"/>
</dbReference>
<evidence type="ECO:0000313" key="5">
    <source>
        <dbReference type="EMBL" id="CRI42164.1"/>
    </source>
</evidence>
<dbReference type="EMBL" id="LN847095">
    <property type="protein sequence ID" value="CRI43261.1"/>
    <property type="molecule type" value="Genomic_DNA"/>
</dbReference>
<organism evidence="3">
    <name type="scientific">Chlamydia pneumoniae</name>
    <name type="common">Chlamydophila pneumoniae</name>
    <dbReference type="NCBI Taxonomy" id="83558"/>
    <lineage>
        <taxon>Bacteria</taxon>
        <taxon>Pseudomonadati</taxon>
        <taxon>Chlamydiota</taxon>
        <taxon>Chlamydiia</taxon>
        <taxon>Chlamydiales</taxon>
        <taxon>Chlamydiaceae</taxon>
        <taxon>Chlamydia/Chlamydophila group</taxon>
        <taxon>Chlamydia</taxon>
    </lineage>
</organism>
<evidence type="ECO:0000313" key="3">
    <source>
        <dbReference type="EMBL" id="CRI39910.1"/>
    </source>
</evidence>
<evidence type="ECO:0000313" key="14">
    <source>
        <dbReference type="Proteomes" id="UP000000801"/>
    </source>
</evidence>
<dbReference type="AlphaFoldDB" id="A0A0F7WHW5"/>
<evidence type="ECO:0000313" key="11">
    <source>
        <dbReference type="EMBL" id="CRI51186.1"/>
    </source>
</evidence>
<reference evidence="3" key="2">
    <citation type="submission" date="2015-05" db="EMBL/GenBank/DDBJ databases">
        <authorList>
            <person name="Rattei Thomas"/>
        </authorList>
    </citation>
    <scope>NUCLEOTIDE SEQUENCE</scope>
    <source>
        <strain evidence="2">CV15</strain>
        <strain evidence="3">CWL029c</strain>
        <strain evidence="5">DC9</strain>
        <strain evidence="4">GiD</strain>
        <strain evidence="6">H12</strain>
        <strain evidence="7">MUL2216</strain>
        <strain evidence="8">Panola</strain>
        <strain evidence="10">PB1</strain>
        <strain evidence="9">U1271</strain>
        <strain evidence="11">UZG1</strain>
        <strain evidence="12">Wien2</strain>
        <strain evidence="13">YK41</strain>
    </source>
</reference>
<name>A0A0F7WHW5_CHLPN</name>
<evidence type="ECO:0000313" key="8">
    <source>
        <dbReference type="EMBL" id="CRI46632.1"/>
    </source>
</evidence>
<accession>A0A0F7WHW5</accession>
<dbReference type="OrthoDB" id="21224at2"/>
<dbReference type="EMBL" id="LN847240">
    <property type="protein sequence ID" value="CRI50020.1"/>
    <property type="molecule type" value="Genomic_DNA"/>
</dbReference>